<evidence type="ECO:0000313" key="2">
    <source>
        <dbReference type="EMBL" id="MDR6167056.1"/>
    </source>
</evidence>
<accession>A0ABU1I079</accession>
<evidence type="ECO:0000256" key="1">
    <source>
        <dbReference type="SAM" id="MobiDB-lite"/>
    </source>
</evidence>
<comment type="caution">
    <text evidence="2">The sequence shown here is derived from an EMBL/GenBank/DDBJ whole genome shotgun (WGS) entry which is preliminary data.</text>
</comment>
<keyword evidence="3" id="KW-1185">Reference proteome</keyword>
<evidence type="ECO:0000313" key="3">
    <source>
        <dbReference type="Proteomes" id="UP001260188"/>
    </source>
</evidence>
<protein>
    <submittedName>
        <fullName evidence="2">Uncharacterized protein</fullName>
    </submittedName>
</protein>
<sequence length="63" mass="6149">MSERERPDIPGDDIETGTATGGASAFPGAPSAAPDEPAPEGHGGDADTTTDDDGQPLDNPSGG</sequence>
<organism evidence="2 3">
    <name type="scientific">Microbacterium paludicola</name>
    <dbReference type="NCBI Taxonomy" id="300019"/>
    <lineage>
        <taxon>Bacteria</taxon>
        <taxon>Bacillati</taxon>
        <taxon>Actinomycetota</taxon>
        <taxon>Actinomycetes</taxon>
        <taxon>Micrococcales</taxon>
        <taxon>Microbacteriaceae</taxon>
        <taxon>Microbacterium</taxon>
    </lineage>
</organism>
<reference evidence="2 3" key="1">
    <citation type="submission" date="2023-08" db="EMBL/GenBank/DDBJ databases">
        <title>Functional and genomic diversity of the sorghum phyllosphere microbiome.</title>
        <authorList>
            <person name="Shade A."/>
        </authorList>
    </citation>
    <scope>NUCLEOTIDE SEQUENCE [LARGE SCALE GENOMIC DNA]</scope>
    <source>
        <strain evidence="2 3">SORGH_AS_0919</strain>
    </source>
</reference>
<feature type="region of interest" description="Disordered" evidence="1">
    <location>
        <begin position="1"/>
        <end position="63"/>
    </location>
</feature>
<dbReference type="RefSeq" id="WP_023955274.1">
    <property type="nucleotide sequence ID" value="NZ_CP018134.1"/>
</dbReference>
<dbReference type="Proteomes" id="UP001260188">
    <property type="component" value="Unassembled WGS sequence"/>
</dbReference>
<name>A0ABU1I079_9MICO</name>
<proteinExistence type="predicted"/>
<feature type="compositionally biased region" description="Low complexity" evidence="1">
    <location>
        <begin position="16"/>
        <end position="35"/>
    </location>
</feature>
<dbReference type="EMBL" id="JAVIZA010000001">
    <property type="protein sequence ID" value="MDR6167056.1"/>
    <property type="molecule type" value="Genomic_DNA"/>
</dbReference>
<gene>
    <name evidence="2" type="ORF">QE367_001260</name>
</gene>